<accession>A0A2T3ADU2</accession>
<reference evidence="2 3" key="1">
    <citation type="journal article" date="2018" name="Mycol. Prog.">
        <title>Coniella lustricola, a new species from submerged detritus.</title>
        <authorList>
            <person name="Raudabaugh D.B."/>
            <person name="Iturriaga T."/>
            <person name="Carver A."/>
            <person name="Mondo S."/>
            <person name="Pangilinan J."/>
            <person name="Lipzen A."/>
            <person name="He G."/>
            <person name="Amirebrahimi M."/>
            <person name="Grigoriev I.V."/>
            <person name="Miller A.N."/>
        </authorList>
    </citation>
    <scope>NUCLEOTIDE SEQUENCE [LARGE SCALE GENOMIC DNA]</scope>
    <source>
        <strain evidence="2 3">B22-T-1</strain>
    </source>
</reference>
<evidence type="ECO:0000313" key="3">
    <source>
        <dbReference type="Proteomes" id="UP000241462"/>
    </source>
</evidence>
<organism evidence="2 3">
    <name type="scientific">Coniella lustricola</name>
    <dbReference type="NCBI Taxonomy" id="2025994"/>
    <lineage>
        <taxon>Eukaryota</taxon>
        <taxon>Fungi</taxon>
        <taxon>Dikarya</taxon>
        <taxon>Ascomycota</taxon>
        <taxon>Pezizomycotina</taxon>
        <taxon>Sordariomycetes</taxon>
        <taxon>Sordariomycetidae</taxon>
        <taxon>Diaporthales</taxon>
        <taxon>Schizoparmaceae</taxon>
        <taxon>Coniella</taxon>
    </lineage>
</organism>
<gene>
    <name evidence="2" type="ORF">BD289DRAFT_364362</name>
</gene>
<dbReference type="AlphaFoldDB" id="A0A2T3ADU2"/>
<name>A0A2T3ADU2_9PEZI</name>
<proteinExistence type="predicted"/>
<feature type="compositionally biased region" description="Low complexity" evidence="1">
    <location>
        <begin position="285"/>
        <end position="298"/>
    </location>
</feature>
<feature type="region of interest" description="Disordered" evidence="1">
    <location>
        <begin position="285"/>
        <end position="307"/>
    </location>
</feature>
<dbReference type="OrthoDB" id="5359669at2759"/>
<protein>
    <submittedName>
        <fullName evidence="2">Uncharacterized protein</fullName>
    </submittedName>
</protein>
<dbReference type="EMBL" id="KZ678405">
    <property type="protein sequence ID" value="PSR93686.1"/>
    <property type="molecule type" value="Genomic_DNA"/>
</dbReference>
<feature type="region of interest" description="Disordered" evidence="1">
    <location>
        <begin position="136"/>
        <end position="183"/>
    </location>
</feature>
<feature type="compositionally biased region" description="Basic and acidic residues" evidence="1">
    <location>
        <begin position="136"/>
        <end position="145"/>
    </location>
</feature>
<evidence type="ECO:0000256" key="1">
    <source>
        <dbReference type="SAM" id="MobiDB-lite"/>
    </source>
</evidence>
<keyword evidence="3" id="KW-1185">Reference proteome</keyword>
<sequence length="307" mass="33771">MAYFDCSYSTASPVMGMQPRAIHQSPFDMPLFSHQTQSFRNSVSCASRPSLLSNATFAGRKRSRDEAAANLDEPDKVIPAPTVEEKEDEWEFGPGMMLIKKKTGYVHDASSQSGTWVEEKAAQEHNRKLEEALKAQEKLSQERPSLRSHKSQRLTLADNKMATIKPPQSSDSPGRDTTPEAPSQPVVDEFTIHLGIGWAQLSADEGIQAAARGWQRFIENHFPVTNTKIRLESRGLNAYLVEASEGLFLFANDLREGRLVSRDANCALQNLKSSPPVFDGETMTAAASASATPASTPAVPEMDMEMN</sequence>
<dbReference type="InParanoid" id="A0A2T3ADU2"/>
<dbReference type="Proteomes" id="UP000241462">
    <property type="component" value="Unassembled WGS sequence"/>
</dbReference>
<evidence type="ECO:0000313" key="2">
    <source>
        <dbReference type="EMBL" id="PSR93686.1"/>
    </source>
</evidence>